<dbReference type="InterPro" id="IPR009027">
    <property type="entry name" value="Ribosomal_bL9/RNase_H1_N"/>
</dbReference>
<dbReference type="EMBL" id="JANJYI010000001">
    <property type="protein sequence ID" value="KAK2663472.1"/>
    <property type="molecule type" value="Genomic_DNA"/>
</dbReference>
<evidence type="ECO:0000313" key="2">
    <source>
        <dbReference type="EMBL" id="KAK2663472.1"/>
    </source>
</evidence>
<dbReference type="InterPro" id="IPR011320">
    <property type="entry name" value="RNase_H1_N"/>
</dbReference>
<gene>
    <name evidence="2" type="ORF">Ddye_002046</name>
</gene>
<feature type="domain" description="Ribonuclease H1 N-terminal" evidence="1">
    <location>
        <begin position="6"/>
        <end position="40"/>
    </location>
</feature>
<name>A0AAD9XQ79_9ROSI</name>
<reference evidence="2" key="1">
    <citation type="journal article" date="2023" name="Plant J.">
        <title>Genome sequences and population genomics provide insights into the demographic history, inbreeding, and mutation load of two 'living fossil' tree species of Dipteronia.</title>
        <authorList>
            <person name="Feng Y."/>
            <person name="Comes H.P."/>
            <person name="Chen J."/>
            <person name="Zhu S."/>
            <person name="Lu R."/>
            <person name="Zhang X."/>
            <person name="Li P."/>
            <person name="Qiu J."/>
            <person name="Olsen K.M."/>
            <person name="Qiu Y."/>
        </authorList>
    </citation>
    <scope>NUCLEOTIDE SEQUENCE</scope>
    <source>
        <strain evidence="2">KIB01</strain>
    </source>
</reference>
<evidence type="ECO:0000313" key="3">
    <source>
        <dbReference type="Proteomes" id="UP001280121"/>
    </source>
</evidence>
<keyword evidence="3" id="KW-1185">Reference proteome</keyword>
<dbReference type="Proteomes" id="UP001280121">
    <property type="component" value="Unassembled WGS sequence"/>
</dbReference>
<evidence type="ECO:0000259" key="1">
    <source>
        <dbReference type="Pfam" id="PF01693"/>
    </source>
</evidence>
<proteinExistence type="predicted"/>
<dbReference type="SUPFAM" id="SSF55658">
    <property type="entry name" value="L9 N-domain-like"/>
    <property type="match status" value="1"/>
</dbReference>
<comment type="caution">
    <text evidence="2">The sequence shown here is derived from an EMBL/GenBank/DDBJ whole genome shotgun (WGS) entry which is preliminary data.</text>
</comment>
<dbReference type="AlphaFoldDB" id="A0AAD9XQ79"/>
<organism evidence="2 3">
    <name type="scientific">Dipteronia dyeriana</name>
    <dbReference type="NCBI Taxonomy" id="168575"/>
    <lineage>
        <taxon>Eukaryota</taxon>
        <taxon>Viridiplantae</taxon>
        <taxon>Streptophyta</taxon>
        <taxon>Embryophyta</taxon>
        <taxon>Tracheophyta</taxon>
        <taxon>Spermatophyta</taxon>
        <taxon>Magnoliopsida</taxon>
        <taxon>eudicotyledons</taxon>
        <taxon>Gunneridae</taxon>
        <taxon>Pentapetalae</taxon>
        <taxon>rosids</taxon>
        <taxon>malvids</taxon>
        <taxon>Sapindales</taxon>
        <taxon>Sapindaceae</taxon>
        <taxon>Hippocastanoideae</taxon>
        <taxon>Acereae</taxon>
        <taxon>Dipteronia</taxon>
    </lineage>
</organism>
<sequence>MGKKSVYAVYRGRKTGTFNSWPECQEQVEGFSGAFFQKFSIVDETCEAIQSRTIMVENQSTDACATSEDQVIHVQPPKEIENLPLFYIPCCVPYRSDSGKNTVKGVSHGFFWKGRGPCCLYV</sequence>
<dbReference type="Gene3D" id="3.40.970.10">
    <property type="entry name" value="Ribonuclease H1, N-terminal domain"/>
    <property type="match status" value="1"/>
</dbReference>
<protein>
    <recommendedName>
        <fullName evidence="1">Ribonuclease H1 N-terminal domain-containing protein</fullName>
    </recommendedName>
</protein>
<dbReference type="InterPro" id="IPR037056">
    <property type="entry name" value="RNase_H1_N_sf"/>
</dbReference>
<dbReference type="Pfam" id="PF01693">
    <property type="entry name" value="Cauli_VI"/>
    <property type="match status" value="1"/>
</dbReference>
<accession>A0AAD9XQ79</accession>